<organism evidence="2 3">
    <name type="scientific">Algoriphagus marincola HL-49</name>
    <dbReference type="NCBI Taxonomy" id="1305737"/>
    <lineage>
        <taxon>Bacteria</taxon>
        <taxon>Pseudomonadati</taxon>
        <taxon>Bacteroidota</taxon>
        <taxon>Cytophagia</taxon>
        <taxon>Cytophagales</taxon>
        <taxon>Cyclobacteriaceae</taxon>
        <taxon>Algoriphagus</taxon>
    </lineage>
</organism>
<dbReference type="eggNOG" id="ENOG5032SFX">
    <property type="taxonomic scope" value="Bacteria"/>
</dbReference>
<evidence type="ECO:0000256" key="1">
    <source>
        <dbReference type="SAM" id="SignalP"/>
    </source>
</evidence>
<comment type="caution">
    <text evidence="2">The sequence shown here is derived from an EMBL/GenBank/DDBJ whole genome shotgun (WGS) entry which is preliminary data.</text>
</comment>
<reference evidence="2 3" key="1">
    <citation type="submission" date="2015-09" db="EMBL/GenBank/DDBJ databases">
        <title>Identification and resolution of microdiversity through metagenomic sequencing of parallel consortia.</title>
        <authorList>
            <person name="Nelson W.C."/>
            <person name="Romine M.F."/>
            <person name="Lindemann S.R."/>
        </authorList>
    </citation>
    <scope>NUCLEOTIDE SEQUENCE [LARGE SCALE GENOMIC DNA]</scope>
    <source>
        <strain evidence="2">HL-49</strain>
    </source>
</reference>
<sequence>MVLNGKQFICLIGIFLVALSSSLAQTGYKDELGREISREYFEKQILEQAYFGIPDGEEGKMLVYRMPVGLLDDPEIFFEKTGNKGAFQEGKMLVVIYYPGKDECNSTGLGNNRRFFRKEHETLLKWAEKHGAVDPVYLYSDPGGLEKYKGLLPWQEDPEGIFAKHFFKYPYPCGSFVVIHPNGTFRGVLGEYPLSQIEVAMKKIRKSQQ</sequence>
<dbReference type="Proteomes" id="UP000050421">
    <property type="component" value="Unassembled WGS sequence"/>
</dbReference>
<dbReference type="EMBL" id="LJXT01000071">
    <property type="protein sequence ID" value="KPQ14116.1"/>
    <property type="molecule type" value="Genomic_DNA"/>
</dbReference>
<dbReference type="STRING" id="1305737.GCA_000526355_01868"/>
<dbReference type="AlphaFoldDB" id="A0A0P8BVM7"/>
<feature type="chain" id="PRO_5006148588" evidence="1">
    <location>
        <begin position="27"/>
        <end position="209"/>
    </location>
</feature>
<protein>
    <submittedName>
        <fullName evidence="2">Uncharacterized protein</fullName>
    </submittedName>
</protein>
<dbReference type="PATRIC" id="fig|1305737.6.peg.2863"/>
<keyword evidence="1" id="KW-0732">Signal</keyword>
<evidence type="ECO:0000313" key="2">
    <source>
        <dbReference type="EMBL" id="KPQ14116.1"/>
    </source>
</evidence>
<proteinExistence type="predicted"/>
<gene>
    <name evidence="2" type="ORF">HLUCCX10_11255</name>
</gene>
<evidence type="ECO:0000313" key="3">
    <source>
        <dbReference type="Proteomes" id="UP000050421"/>
    </source>
</evidence>
<name>A0A0P8BVM7_9BACT</name>
<feature type="signal peptide" evidence="1">
    <location>
        <begin position="1"/>
        <end position="26"/>
    </location>
</feature>
<accession>A0A0P8BVM7</accession>